<evidence type="ECO:0000313" key="2">
    <source>
        <dbReference type="EMBL" id="ANF98062.1"/>
    </source>
</evidence>
<keyword evidence="1" id="KW-0812">Transmembrane</keyword>
<dbReference type="OrthoDB" id="2974387at2"/>
<dbReference type="RefSeq" id="WP_060536142.1">
    <property type="nucleotide sequence ID" value="NZ_CP013023.1"/>
</dbReference>
<dbReference type="Proteomes" id="UP000078148">
    <property type="component" value="Chromosome"/>
</dbReference>
<protein>
    <recommendedName>
        <fullName evidence="4">DUF4321 domain-containing protein</fullName>
    </recommendedName>
</protein>
<evidence type="ECO:0008006" key="4">
    <source>
        <dbReference type="Google" id="ProtNLM"/>
    </source>
</evidence>
<dbReference type="EMBL" id="CP013023">
    <property type="protein sequence ID" value="ANF98062.1"/>
    <property type="molecule type" value="Genomic_DNA"/>
</dbReference>
<organism evidence="2 3">
    <name type="scientific">Paenibacillus bovis</name>
    <dbReference type="NCBI Taxonomy" id="1616788"/>
    <lineage>
        <taxon>Bacteria</taxon>
        <taxon>Bacillati</taxon>
        <taxon>Bacillota</taxon>
        <taxon>Bacilli</taxon>
        <taxon>Bacillales</taxon>
        <taxon>Paenibacillaceae</taxon>
        <taxon>Paenibacillus</taxon>
    </lineage>
</organism>
<gene>
    <name evidence="2" type="ORF">AR543_19965</name>
</gene>
<dbReference type="STRING" id="1616788.AR543_19965"/>
<accession>A0A172ZKY0</accession>
<keyword evidence="1" id="KW-0472">Membrane</keyword>
<reference evidence="3" key="1">
    <citation type="submission" date="2015-10" db="EMBL/GenBank/DDBJ databases">
        <title>Genome of Paenibacillus bovis sp. nov.</title>
        <authorList>
            <person name="Wu Z."/>
            <person name="Gao C."/>
            <person name="Liu Z."/>
            <person name="Zheng H."/>
        </authorList>
    </citation>
    <scope>NUCLEOTIDE SEQUENCE [LARGE SCALE GENOMIC DNA]</scope>
    <source>
        <strain evidence="3">BD3526</strain>
    </source>
</reference>
<dbReference type="InterPro" id="IPR025470">
    <property type="entry name" value="DUF4321"/>
</dbReference>
<reference evidence="2 3" key="2">
    <citation type="journal article" date="2016" name="Int. J. Syst. Evol. Microbiol.">
        <title>Paenibacillus bovis sp. nov., isolated from raw yak (Bos grunniens) milk.</title>
        <authorList>
            <person name="Gao C."/>
            <person name="Han J."/>
            <person name="Liu Z."/>
            <person name="Xu X."/>
            <person name="Hang F."/>
            <person name="Wu Z."/>
        </authorList>
    </citation>
    <scope>NUCLEOTIDE SEQUENCE [LARGE SCALE GENOMIC DNA]</scope>
    <source>
        <strain evidence="2 3">BD3526</strain>
    </source>
</reference>
<dbReference type="AlphaFoldDB" id="A0A172ZKY0"/>
<keyword evidence="3" id="KW-1185">Reference proteome</keyword>
<name>A0A172ZKY0_9BACL</name>
<dbReference type="KEGG" id="pbv:AR543_19965"/>
<evidence type="ECO:0000313" key="3">
    <source>
        <dbReference type="Proteomes" id="UP000078148"/>
    </source>
</evidence>
<dbReference type="Pfam" id="PF14209">
    <property type="entry name" value="DUF4321"/>
    <property type="match status" value="1"/>
</dbReference>
<evidence type="ECO:0000256" key="1">
    <source>
        <dbReference type="SAM" id="Phobius"/>
    </source>
</evidence>
<sequence length="80" mass="9060">MKKNAGVLILFLLLGWLIGEWIATLLEPVAILSFLTKSTTIEWSPSANLNIIRYNIELHLKLSLLSLLGVVAAIWLYRRL</sequence>
<feature type="transmembrane region" description="Helical" evidence="1">
    <location>
        <begin position="58"/>
        <end position="77"/>
    </location>
</feature>
<keyword evidence="1" id="KW-1133">Transmembrane helix</keyword>
<proteinExistence type="predicted"/>